<dbReference type="RefSeq" id="XP_010485632.1">
    <property type="nucleotide sequence ID" value="XM_010487330.2"/>
</dbReference>
<dbReference type="Proteomes" id="UP000694864">
    <property type="component" value="Chromosome 3"/>
</dbReference>
<dbReference type="CDD" id="cd10910">
    <property type="entry name" value="PIN_limkain_b1_N_like"/>
    <property type="match status" value="1"/>
</dbReference>
<feature type="domain" description="NYN" evidence="1">
    <location>
        <begin position="47"/>
        <end position="109"/>
    </location>
</feature>
<gene>
    <name evidence="3" type="primary">LOC104763920</name>
</gene>
<evidence type="ECO:0000259" key="1">
    <source>
        <dbReference type="Pfam" id="PF01936"/>
    </source>
</evidence>
<dbReference type="InterPro" id="IPR021139">
    <property type="entry name" value="NYN"/>
</dbReference>
<name>A0ABM0XGF2_CAMSA</name>
<evidence type="ECO:0000313" key="3">
    <source>
        <dbReference type="RefSeq" id="XP_010485632.1"/>
    </source>
</evidence>
<dbReference type="InterPro" id="IPR024768">
    <property type="entry name" value="Marf1"/>
</dbReference>
<evidence type="ECO:0000313" key="2">
    <source>
        <dbReference type="Proteomes" id="UP000694864"/>
    </source>
</evidence>
<reference evidence="2" key="1">
    <citation type="journal article" date="2014" name="Nat. Commun.">
        <title>The emerging biofuel crop Camelina sativa retains a highly undifferentiated hexaploid genome structure.</title>
        <authorList>
            <person name="Kagale S."/>
            <person name="Koh C."/>
            <person name="Nixon J."/>
            <person name="Bollina V."/>
            <person name="Clarke W.E."/>
            <person name="Tuteja R."/>
            <person name="Spillane C."/>
            <person name="Robinson S.J."/>
            <person name="Links M.G."/>
            <person name="Clarke C."/>
            <person name="Higgins E.E."/>
            <person name="Huebert T."/>
            <person name="Sharpe A.G."/>
            <person name="Parkin I.A."/>
        </authorList>
    </citation>
    <scope>NUCLEOTIDE SEQUENCE [LARGE SCALE GENOMIC DNA]</scope>
    <source>
        <strain evidence="2">cv. DH55</strain>
    </source>
</reference>
<dbReference type="Pfam" id="PF01936">
    <property type="entry name" value="NYN"/>
    <property type="match status" value="1"/>
</dbReference>
<dbReference type="GeneID" id="104763920"/>
<feature type="non-terminal residue" evidence="3">
    <location>
        <position position="113"/>
    </location>
</feature>
<sequence length="113" mass="12702">MQREHRLFCFHSSNRTIHKLSLDPMTRPLNFGTFDMMNAEPEYATAKIAVWWDMKGCPIPREGYDARQVRPSIEGALKELGYSGPVSITGYGDQRQTPYHILKGLSSTGVGLA</sequence>
<dbReference type="PANTHER" id="PTHR14379:SF84">
    <property type="entry name" value="NYN DOMAIN-CONTAINING PROTEIN"/>
    <property type="match status" value="1"/>
</dbReference>
<keyword evidence="2" id="KW-1185">Reference proteome</keyword>
<reference evidence="3" key="2">
    <citation type="submission" date="2025-08" db="UniProtKB">
        <authorList>
            <consortium name="RefSeq"/>
        </authorList>
    </citation>
    <scope>IDENTIFICATION</scope>
    <source>
        <tissue evidence="3">Leaf</tissue>
    </source>
</reference>
<organism evidence="2 3">
    <name type="scientific">Camelina sativa</name>
    <name type="common">False flax</name>
    <name type="synonym">Myagrum sativum</name>
    <dbReference type="NCBI Taxonomy" id="90675"/>
    <lineage>
        <taxon>Eukaryota</taxon>
        <taxon>Viridiplantae</taxon>
        <taxon>Streptophyta</taxon>
        <taxon>Embryophyta</taxon>
        <taxon>Tracheophyta</taxon>
        <taxon>Spermatophyta</taxon>
        <taxon>Magnoliopsida</taxon>
        <taxon>eudicotyledons</taxon>
        <taxon>Gunneridae</taxon>
        <taxon>Pentapetalae</taxon>
        <taxon>rosids</taxon>
        <taxon>malvids</taxon>
        <taxon>Brassicales</taxon>
        <taxon>Brassicaceae</taxon>
        <taxon>Camelineae</taxon>
        <taxon>Camelina</taxon>
    </lineage>
</organism>
<accession>A0ABM0XGF2</accession>
<dbReference type="PANTHER" id="PTHR14379">
    <property type="entry name" value="LIMKAIN B LKAP"/>
    <property type="match status" value="1"/>
</dbReference>
<protein>
    <submittedName>
        <fullName evidence="3">Uncharacterized protein LOC104763920</fullName>
    </submittedName>
</protein>
<proteinExistence type="predicted"/>